<dbReference type="AlphaFoldDB" id="A0A2A9D2I5"/>
<comment type="caution">
    <text evidence="2">The sequence shown here is derived from an EMBL/GenBank/DDBJ whole genome shotgun (WGS) entry which is preliminary data.</text>
</comment>
<reference evidence="2 3" key="1">
    <citation type="submission" date="2017-10" db="EMBL/GenBank/DDBJ databases">
        <title>Sequencing the genomes of 1000 actinobacteria strains.</title>
        <authorList>
            <person name="Klenk H.-P."/>
        </authorList>
    </citation>
    <scope>NUCLEOTIDE SEQUENCE [LARGE SCALE GENOMIC DNA]</scope>
    <source>
        <strain evidence="2 3">DSM 21801</strain>
    </source>
</reference>
<dbReference type="Pfam" id="PF04954">
    <property type="entry name" value="SIP"/>
    <property type="match status" value="1"/>
</dbReference>
<dbReference type="InterPro" id="IPR039261">
    <property type="entry name" value="FNR_nucleotide-bd"/>
</dbReference>
<sequence length="272" mass="29682">MSILAAPHAPVTRELHPLHARGLTVSDVVDLSPVMRRITFTLDEGDADVPAPAMAPADHIKLAFPDAAGELRAPRVEDDRPVRPAGEPPILRDYTVRAAAPGSVVIEFVLHEHGPAGRWARAARVGDRLASIGPRGSIHFPATYPRYVLGGDETALPAISRWLEELPDGAQAEVVLEVADASARQALPACDAAWVRWVYRSEQETLADAITETRLDADTFVFVAGEATQLKNLRRYLLRHVGLDRAQVDVDGYWKQGTANLDHHAPLDDDED</sequence>
<dbReference type="InterPro" id="IPR017927">
    <property type="entry name" value="FAD-bd_FR_type"/>
</dbReference>
<protein>
    <submittedName>
        <fullName evidence="2">NADPH-dependent ferric siderophore reductase</fullName>
    </submittedName>
</protein>
<dbReference type="EMBL" id="PDJD01000001">
    <property type="protein sequence ID" value="PFG20070.1"/>
    <property type="molecule type" value="Genomic_DNA"/>
</dbReference>
<dbReference type="OrthoDB" id="9814826at2"/>
<gene>
    <name evidence="2" type="ORF">ATL40_1653</name>
</gene>
<dbReference type="SUPFAM" id="SSF63380">
    <property type="entry name" value="Riboflavin synthase domain-like"/>
    <property type="match status" value="1"/>
</dbReference>
<evidence type="ECO:0000313" key="2">
    <source>
        <dbReference type="EMBL" id="PFG20070.1"/>
    </source>
</evidence>
<dbReference type="PANTHER" id="PTHR30157:SF0">
    <property type="entry name" value="NADPH-DEPENDENT FERRIC-CHELATE REDUCTASE"/>
    <property type="match status" value="1"/>
</dbReference>
<dbReference type="InterPro" id="IPR013113">
    <property type="entry name" value="SIP_FAD-bd"/>
</dbReference>
<organism evidence="2 3">
    <name type="scientific">Serinibacter salmoneus</name>
    <dbReference type="NCBI Taxonomy" id="556530"/>
    <lineage>
        <taxon>Bacteria</taxon>
        <taxon>Bacillati</taxon>
        <taxon>Actinomycetota</taxon>
        <taxon>Actinomycetes</taxon>
        <taxon>Micrococcales</taxon>
        <taxon>Beutenbergiaceae</taxon>
        <taxon>Serinibacter</taxon>
    </lineage>
</organism>
<feature type="domain" description="FAD-binding FR-type" evidence="1">
    <location>
        <begin position="18"/>
        <end position="141"/>
    </location>
</feature>
<dbReference type="Gene3D" id="2.40.30.10">
    <property type="entry name" value="Translation factors"/>
    <property type="match status" value="1"/>
</dbReference>
<name>A0A2A9D2I5_9MICO</name>
<dbReference type="Proteomes" id="UP000224915">
    <property type="component" value="Unassembled WGS sequence"/>
</dbReference>
<dbReference type="PROSITE" id="PS51384">
    <property type="entry name" value="FAD_FR"/>
    <property type="match status" value="1"/>
</dbReference>
<proteinExistence type="predicted"/>
<dbReference type="Pfam" id="PF08021">
    <property type="entry name" value="FAD_binding_9"/>
    <property type="match status" value="1"/>
</dbReference>
<accession>A0A2A9D2I5</accession>
<dbReference type="Gene3D" id="3.40.50.80">
    <property type="entry name" value="Nucleotide-binding domain of ferredoxin-NADP reductase (FNR) module"/>
    <property type="match status" value="1"/>
</dbReference>
<evidence type="ECO:0000259" key="1">
    <source>
        <dbReference type="PROSITE" id="PS51384"/>
    </source>
</evidence>
<dbReference type="InterPro" id="IPR007037">
    <property type="entry name" value="SIP_rossman_dom"/>
</dbReference>
<dbReference type="InterPro" id="IPR017938">
    <property type="entry name" value="Riboflavin_synthase-like_b-brl"/>
</dbReference>
<dbReference type="PANTHER" id="PTHR30157">
    <property type="entry name" value="FERRIC REDUCTASE, NADPH-DEPENDENT"/>
    <property type="match status" value="1"/>
</dbReference>
<dbReference type="RefSeq" id="WP_098469104.1">
    <property type="nucleotide sequence ID" value="NZ_PDJD01000001.1"/>
</dbReference>
<dbReference type="CDD" id="cd06193">
    <property type="entry name" value="siderophore_interacting"/>
    <property type="match status" value="1"/>
</dbReference>
<dbReference type="InterPro" id="IPR039374">
    <property type="entry name" value="SIP_fam"/>
</dbReference>
<evidence type="ECO:0000313" key="3">
    <source>
        <dbReference type="Proteomes" id="UP000224915"/>
    </source>
</evidence>
<dbReference type="GO" id="GO:0016491">
    <property type="term" value="F:oxidoreductase activity"/>
    <property type="evidence" value="ECO:0007669"/>
    <property type="project" value="InterPro"/>
</dbReference>
<keyword evidence="3" id="KW-1185">Reference proteome</keyword>